<feature type="transmembrane region" description="Helical" evidence="1">
    <location>
        <begin position="132"/>
        <end position="149"/>
    </location>
</feature>
<feature type="transmembrane region" description="Helical" evidence="1">
    <location>
        <begin position="271"/>
        <end position="292"/>
    </location>
</feature>
<keyword evidence="1" id="KW-0812">Transmembrane</keyword>
<evidence type="ECO:0000313" key="2">
    <source>
        <dbReference type="EMBL" id="AFM27891.1"/>
    </source>
</evidence>
<keyword evidence="3" id="KW-1185">Reference proteome</keyword>
<evidence type="ECO:0000256" key="1">
    <source>
        <dbReference type="SAM" id="Phobius"/>
    </source>
</evidence>
<evidence type="ECO:0008006" key="4">
    <source>
        <dbReference type="Google" id="ProtNLM"/>
    </source>
</evidence>
<keyword evidence="1" id="KW-0472">Membrane</keyword>
<dbReference type="AlphaFoldDB" id="I4CEA0"/>
<feature type="transmembrane region" description="Helical" evidence="1">
    <location>
        <begin position="298"/>
        <end position="317"/>
    </location>
</feature>
<sequence length="344" mass="38645">MQKAPAPSRSSNIPSTRTSKRSATVTVTKLFLVSIAVFISLSLAVTYFFTSASYATGHEDNIAAFKSFAGPFQEYKKLRQEWRPRLFSNYLAGLLMPRGNDRKLFEYSVGLWNAGFFLICCAAYIIFDHRNAVFLIFGTFASLYYAFSPLSESHIYPWDMPALLFYVLMYCAYKRSITALLAVLWVGTGFKETVALGSILFLFWPGMTVPRKLAYFFAGFVGCISVKLAIDLITGNPSPLFTMTFYNFGLLNDVAETSRGLSYNIRALSGVYLNHPIFVNAGTFVIFLLLLPRDPDDWMWKTIGVLFLGGILLFGVVNEARVFFEMIPIALWAIVKKFPAQSVP</sequence>
<dbReference type="RefSeq" id="WP_014812990.1">
    <property type="nucleotide sequence ID" value="NC_018025.1"/>
</dbReference>
<name>I4CEA0_DESTA</name>
<feature type="transmembrane region" description="Helical" evidence="1">
    <location>
        <begin position="155"/>
        <end position="173"/>
    </location>
</feature>
<dbReference type="KEGG" id="dti:Desti_5302"/>
<accession>I4CEA0</accession>
<proteinExistence type="predicted"/>
<feature type="transmembrane region" description="Helical" evidence="1">
    <location>
        <begin position="213"/>
        <end position="233"/>
    </location>
</feature>
<gene>
    <name evidence="2" type="ordered locus">Desti_5302</name>
</gene>
<reference evidence="3" key="1">
    <citation type="submission" date="2012-06" db="EMBL/GenBank/DDBJ databases">
        <title>Complete sequence of chromosome of Desulfomonile tiedjei DSM 6799.</title>
        <authorList>
            <person name="Lucas S."/>
            <person name="Copeland A."/>
            <person name="Lapidus A."/>
            <person name="Glavina del Rio T."/>
            <person name="Dalin E."/>
            <person name="Tice H."/>
            <person name="Bruce D."/>
            <person name="Goodwin L."/>
            <person name="Pitluck S."/>
            <person name="Peters L."/>
            <person name="Ovchinnikova G."/>
            <person name="Zeytun A."/>
            <person name="Lu M."/>
            <person name="Kyrpides N."/>
            <person name="Mavromatis K."/>
            <person name="Ivanova N."/>
            <person name="Brettin T."/>
            <person name="Detter J.C."/>
            <person name="Han C."/>
            <person name="Larimer F."/>
            <person name="Land M."/>
            <person name="Hauser L."/>
            <person name="Markowitz V."/>
            <person name="Cheng J.-F."/>
            <person name="Hugenholtz P."/>
            <person name="Woyke T."/>
            <person name="Wu D."/>
            <person name="Spring S."/>
            <person name="Schroeder M."/>
            <person name="Brambilla E."/>
            <person name="Klenk H.-P."/>
            <person name="Eisen J.A."/>
        </authorList>
    </citation>
    <scope>NUCLEOTIDE SEQUENCE [LARGE SCALE GENOMIC DNA]</scope>
    <source>
        <strain evidence="3">ATCC 49306 / DSM 6799 / DCB-1</strain>
    </source>
</reference>
<keyword evidence="1" id="KW-1133">Transmembrane helix</keyword>
<feature type="transmembrane region" description="Helical" evidence="1">
    <location>
        <begin position="104"/>
        <end position="125"/>
    </location>
</feature>
<evidence type="ECO:0000313" key="3">
    <source>
        <dbReference type="Proteomes" id="UP000006055"/>
    </source>
</evidence>
<organism evidence="2 3">
    <name type="scientific">Desulfomonile tiedjei (strain ATCC 49306 / DSM 6799 / DCB-1)</name>
    <dbReference type="NCBI Taxonomy" id="706587"/>
    <lineage>
        <taxon>Bacteria</taxon>
        <taxon>Pseudomonadati</taxon>
        <taxon>Thermodesulfobacteriota</taxon>
        <taxon>Desulfomonilia</taxon>
        <taxon>Desulfomonilales</taxon>
        <taxon>Desulfomonilaceae</taxon>
        <taxon>Desulfomonile</taxon>
    </lineage>
</organism>
<dbReference type="Proteomes" id="UP000006055">
    <property type="component" value="Chromosome"/>
</dbReference>
<protein>
    <recommendedName>
        <fullName evidence="4">DUF2029 domain-containing protein</fullName>
    </recommendedName>
</protein>
<dbReference type="HOGENOM" id="CLU_805927_0_0_7"/>
<dbReference type="EMBL" id="CP003360">
    <property type="protein sequence ID" value="AFM27891.1"/>
    <property type="molecule type" value="Genomic_DNA"/>
</dbReference>
<feature type="transmembrane region" description="Helical" evidence="1">
    <location>
        <begin position="30"/>
        <end position="49"/>
    </location>
</feature>
<feature type="transmembrane region" description="Helical" evidence="1">
    <location>
        <begin position="180"/>
        <end position="207"/>
    </location>
</feature>